<dbReference type="RefSeq" id="WP_070727214.1">
    <property type="nucleotide sequence ID" value="NZ_LT629792.1"/>
</dbReference>
<feature type="region of interest" description="Disordered" evidence="4">
    <location>
        <begin position="114"/>
        <end position="175"/>
    </location>
</feature>
<dbReference type="InterPro" id="IPR000307">
    <property type="entry name" value="Ribosomal_bS16"/>
</dbReference>
<name>A0ABY0V7L5_9ACTO</name>
<dbReference type="PANTHER" id="PTHR12919">
    <property type="entry name" value="30S RIBOSOMAL PROTEIN S16"/>
    <property type="match status" value="1"/>
</dbReference>
<dbReference type="EMBL" id="LT629792">
    <property type="protein sequence ID" value="SDT94575.1"/>
    <property type="molecule type" value="Genomic_DNA"/>
</dbReference>
<proteinExistence type="inferred from homology"/>
<dbReference type="GO" id="GO:0005840">
    <property type="term" value="C:ribosome"/>
    <property type="evidence" value="ECO:0007669"/>
    <property type="project" value="UniProtKB-KW"/>
</dbReference>
<keyword evidence="6" id="KW-1185">Reference proteome</keyword>
<dbReference type="NCBIfam" id="TIGR00002">
    <property type="entry name" value="S16"/>
    <property type="match status" value="1"/>
</dbReference>
<gene>
    <name evidence="3" type="primary">rpsP</name>
    <name evidence="5" type="ORF">SAMN04489714_1123</name>
</gene>
<dbReference type="NCBIfam" id="NF011093">
    <property type="entry name" value="PRK14520.1"/>
    <property type="match status" value="1"/>
</dbReference>
<dbReference type="PANTHER" id="PTHR12919:SF20">
    <property type="entry name" value="SMALL RIBOSOMAL SUBUNIT PROTEIN BS16M"/>
    <property type="match status" value="1"/>
</dbReference>
<evidence type="ECO:0000313" key="6">
    <source>
        <dbReference type="Proteomes" id="UP000198976"/>
    </source>
</evidence>
<evidence type="ECO:0000256" key="3">
    <source>
        <dbReference type="HAMAP-Rule" id="MF_00385"/>
    </source>
</evidence>
<feature type="compositionally biased region" description="Basic and acidic residues" evidence="4">
    <location>
        <begin position="114"/>
        <end position="137"/>
    </location>
</feature>
<sequence length="175" mass="19025">MAVRIRLKRIGRIHAPFYRVVVVDQRKKRDGQVIEEVGIYDPTRDPSIIKIDSERAQYWLSVGAQPSNTVRNLLVLTGDIAKFNGKKDAVSRVKVAETDQSAEAEKAIKAAEEDAEKRKAKVAAEKEKAEAEAKAQAEAEAAEAAEAETDAPAEESAEEPAAEAAEAPAEEKDAE</sequence>
<dbReference type="Gene3D" id="3.30.1320.10">
    <property type="match status" value="1"/>
</dbReference>
<dbReference type="SUPFAM" id="SSF54565">
    <property type="entry name" value="Ribosomal protein S16"/>
    <property type="match status" value="1"/>
</dbReference>
<organism evidence="5 6">
    <name type="scientific">Schaalia radingae</name>
    <dbReference type="NCBI Taxonomy" id="131110"/>
    <lineage>
        <taxon>Bacteria</taxon>
        <taxon>Bacillati</taxon>
        <taxon>Actinomycetota</taxon>
        <taxon>Actinomycetes</taxon>
        <taxon>Actinomycetales</taxon>
        <taxon>Actinomycetaceae</taxon>
        <taxon>Schaalia</taxon>
    </lineage>
</organism>
<comment type="similarity">
    <text evidence="3">Belongs to the bacterial ribosomal protein bS16 family.</text>
</comment>
<dbReference type="PROSITE" id="PS00732">
    <property type="entry name" value="RIBOSOMAL_S16"/>
    <property type="match status" value="1"/>
</dbReference>
<dbReference type="Pfam" id="PF00886">
    <property type="entry name" value="Ribosomal_S16"/>
    <property type="match status" value="1"/>
</dbReference>
<evidence type="ECO:0000313" key="5">
    <source>
        <dbReference type="EMBL" id="SDT94575.1"/>
    </source>
</evidence>
<dbReference type="HAMAP" id="MF_00385">
    <property type="entry name" value="Ribosomal_bS16"/>
    <property type="match status" value="1"/>
</dbReference>
<evidence type="ECO:0000256" key="4">
    <source>
        <dbReference type="SAM" id="MobiDB-lite"/>
    </source>
</evidence>
<reference evidence="5 6" key="1">
    <citation type="submission" date="2016-10" db="EMBL/GenBank/DDBJ databases">
        <authorList>
            <person name="Varghese N."/>
            <person name="Submissions S."/>
        </authorList>
    </citation>
    <scope>NUCLEOTIDE SEQUENCE [LARGE SCALE GENOMIC DNA]</scope>
    <source>
        <strain evidence="5 6">DSM 9169</strain>
    </source>
</reference>
<keyword evidence="2 3" id="KW-0687">Ribonucleoprotein</keyword>
<dbReference type="InterPro" id="IPR023803">
    <property type="entry name" value="Ribosomal_bS16_dom_sf"/>
</dbReference>
<dbReference type="Proteomes" id="UP000198976">
    <property type="component" value="Chromosome I"/>
</dbReference>
<dbReference type="InterPro" id="IPR020592">
    <property type="entry name" value="Ribosomal_bS16_CS"/>
</dbReference>
<keyword evidence="1 3" id="KW-0689">Ribosomal protein</keyword>
<evidence type="ECO:0000256" key="2">
    <source>
        <dbReference type="ARBA" id="ARBA00023274"/>
    </source>
</evidence>
<accession>A0ABY0V7L5</accession>
<protein>
    <recommendedName>
        <fullName evidence="3">Small ribosomal subunit protein bS16</fullName>
    </recommendedName>
</protein>
<evidence type="ECO:0000256" key="1">
    <source>
        <dbReference type="ARBA" id="ARBA00022980"/>
    </source>
</evidence>
<feature type="compositionally biased region" description="Acidic residues" evidence="4">
    <location>
        <begin position="140"/>
        <end position="161"/>
    </location>
</feature>